<sequence length="405" mass="44472">MTRQRVAFVSHVGYETYCHRDGSPFLHPDEFDITLLARPCDIARVTPGQVSRCIPVDIDDRVEFTASLSELVGGAGFDWVVATHERMLLAAARLRDALGAGGMGTEHTLLLRDKVAMKRHFSARGIRVPEFMEISEPLQAAELLDKFGRIVIKPVAGAGSVDVHIVRDHDELIALQRRRLTGFDRYEAEEFIAGRQFHIDSVVSNGVAVAVSVSQYLDSHEDFPLDGQIRSHTLDDGPDLELLQGFNRAVLRCIPWFSGAAHLEAFLDDHGRPVFCELAGRPGGAGVKAAFQYRHGISLLLASVLPQVGRDVPHGGTQARRDQAATGWSMIYPPLLGRWRGYDALPQADWLLELTTPYRPGDLVKPSTQSVDAVAIATVCGRDSREVVDRLAEVKSGISVSITPE</sequence>
<dbReference type="InterPro" id="IPR052032">
    <property type="entry name" value="ATP-dep_AA_Ligase"/>
</dbReference>
<dbReference type="Proteomes" id="UP001597261">
    <property type="component" value="Unassembled WGS sequence"/>
</dbReference>
<dbReference type="PANTHER" id="PTHR43585">
    <property type="entry name" value="FUMIPYRROLE BIOSYNTHESIS PROTEIN C"/>
    <property type="match status" value="1"/>
</dbReference>
<proteinExistence type="predicted"/>
<evidence type="ECO:0000256" key="2">
    <source>
        <dbReference type="ARBA" id="ARBA00022741"/>
    </source>
</evidence>
<gene>
    <name evidence="6" type="ORF">ACFSL4_22340</name>
</gene>
<dbReference type="Gene3D" id="3.40.50.20">
    <property type="match status" value="1"/>
</dbReference>
<dbReference type="Pfam" id="PF02655">
    <property type="entry name" value="ATP-grasp_3"/>
    <property type="match status" value="1"/>
</dbReference>
<dbReference type="PROSITE" id="PS50975">
    <property type="entry name" value="ATP_GRASP"/>
    <property type="match status" value="1"/>
</dbReference>
<dbReference type="InterPro" id="IPR003806">
    <property type="entry name" value="ATP-grasp_PylC-type"/>
</dbReference>
<organism evidence="6 7">
    <name type="scientific">Streptomyces caeni</name>
    <dbReference type="NCBI Taxonomy" id="2307231"/>
    <lineage>
        <taxon>Bacteria</taxon>
        <taxon>Bacillati</taxon>
        <taxon>Actinomycetota</taxon>
        <taxon>Actinomycetes</taxon>
        <taxon>Kitasatosporales</taxon>
        <taxon>Streptomycetaceae</taxon>
        <taxon>Streptomyces</taxon>
    </lineage>
</organism>
<evidence type="ECO:0000256" key="1">
    <source>
        <dbReference type="ARBA" id="ARBA00022598"/>
    </source>
</evidence>
<keyword evidence="7" id="KW-1185">Reference proteome</keyword>
<keyword evidence="1" id="KW-0436">Ligase</keyword>
<dbReference type="InterPro" id="IPR013815">
    <property type="entry name" value="ATP_grasp_subdomain_1"/>
</dbReference>
<keyword evidence="3 4" id="KW-0067">ATP-binding</keyword>
<evidence type="ECO:0000256" key="4">
    <source>
        <dbReference type="PROSITE-ProRule" id="PRU00409"/>
    </source>
</evidence>
<dbReference type="RefSeq" id="WP_381085696.1">
    <property type="nucleotide sequence ID" value="NZ_JBHUDX010000062.1"/>
</dbReference>
<dbReference type="EMBL" id="JBHUDX010000062">
    <property type="protein sequence ID" value="MFD1660866.1"/>
    <property type="molecule type" value="Genomic_DNA"/>
</dbReference>
<accession>A0ABW4IWI5</accession>
<protein>
    <submittedName>
        <fullName evidence="6">ATP-grasp domain-containing protein</fullName>
    </submittedName>
</protein>
<evidence type="ECO:0000259" key="5">
    <source>
        <dbReference type="PROSITE" id="PS50975"/>
    </source>
</evidence>
<dbReference type="Gene3D" id="3.30.1490.20">
    <property type="entry name" value="ATP-grasp fold, A domain"/>
    <property type="match status" value="1"/>
</dbReference>
<dbReference type="SUPFAM" id="SSF56059">
    <property type="entry name" value="Glutathione synthetase ATP-binding domain-like"/>
    <property type="match status" value="1"/>
</dbReference>
<evidence type="ECO:0000256" key="3">
    <source>
        <dbReference type="ARBA" id="ARBA00022840"/>
    </source>
</evidence>
<name>A0ABW4IWI5_9ACTN</name>
<evidence type="ECO:0000313" key="6">
    <source>
        <dbReference type="EMBL" id="MFD1660866.1"/>
    </source>
</evidence>
<dbReference type="PANTHER" id="PTHR43585:SF2">
    <property type="entry name" value="ATP-GRASP ENZYME FSQD"/>
    <property type="match status" value="1"/>
</dbReference>
<keyword evidence="2 4" id="KW-0547">Nucleotide-binding</keyword>
<evidence type="ECO:0000313" key="7">
    <source>
        <dbReference type="Proteomes" id="UP001597261"/>
    </source>
</evidence>
<dbReference type="InterPro" id="IPR011761">
    <property type="entry name" value="ATP-grasp"/>
</dbReference>
<reference evidence="7" key="1">
    <citation type="journal article" date="2019" name="Int. J. Syst. Evol. Microbiol.">
        <title>The Global Catalogue of Microorganisms (GCM) 10K type strain sequencing project: providing services to taxonomists for standard genome sequencing and annotation.</title>
        <authorList>
            <consortium name="The Broad Institute Genomics Platform"/>
            <consortium name="The Broad Institute Genome Sequencing Center for Infectious Disease"/>
            <person name="Wu L."/>
            <person name="Ma J."/>
        </authorList>
    </citation>
    <scope>NUCLEOTIDE SEQUENCE [LARGE SCALE GENOMIC DNA]</scope>
    <source>
        <strain evidence="7">CGMCC 1.12470</strain>
    </source>
</reference>
<feature type="domain" description="ATP-grasp" evidence="5">
    <location>
        <begin position="118"/>
        <end position="308"/>
    </location>
</feature>
<dbReference type="Gene3D" id="3.30.470.20">
    <property type="entry name" value="ATP-grasp fold, B domain"/>
    <property type="match status" value="1"/>
</dbReference>
<comment type="caution">
    <text evidence="6">The sequence shown here is derived from an EMBL/GenBank/DDBJ whole genome shotgun (WGS) entry which is preliminary data.</text>
</comment>